<proteinExistence type="predicted"/>
<dbReference type="Proteomes" id="UP000238479">
    <property type="component" value="Chromosome 3"/>
</dbReference>
<sequence length="85" mass="9601">MDNLSSGKVPWTKQVTLEAVVGIKKDLEFWNSDEILMIATDGRIASYNISTKKINYLSIESMYPENSEAVVCFNSIVSINRRQQA</sequence>
<evidence type="ECO:0000313" key="2">
    <source>
        <dbReference type="Proteomes" id="UP000238479"/>
    </source>
</evidence>
<accession>A0A2P6R768</accession>
<name>A0A2P6R768_ROSCH</name>
<evidence type="ECO:0008006" key="3">
    <source>
        <dbReference type="Google" id="ProtNLM"/>
    </source>
</evidence>
<comment type="caution">
    <text evidence="1">The sequence shown here is derived from an EMBL/GenBank/DDBJ whole genome shotgun (WGS) entry which is preliminary data.</text>
</comment>
<keyword evidence="2" id="KW-1185">Reference proteome</keyword>
<dbReference type="Gramene" id="PRQ42270">
    <property type="protein sequence ID" value="PRQ42270"/>
    <property type="gene ID" value="RchiOBHm_Chr3g0455791"/>
</dbReference>
<dbReference type="EMBL" id="PDCK01000041">
    <property type="protein sequence ID" value="PRQ42270.1"/>
    <property type="molecule type" value="Genomic_DNA"/>
</dbReference>
<organism evidence="1 2">
    <name type="scientific">Rosa chinensis</name>
    <name type="common">China rose</name>
    <dbReference type="NCBI Taxonomy" id="74649"/>
    <lineage>
        <taxon>Eukaryota</taxon>
        <taxon>Viridiplantae</taxon>
        <taxon>Streptophyta</taxon>
        <taxon>Embryophyta</taxon>
        <taxon>Tracheophyta</taxon>
        <taxon>Spermatophyta</taxon>
        <taxon>Magnoliopsida</taxon>
        <taxon>eudicotyledons</taxon>
        <taxon>Gunneridae</taxon>
        <taxon>Pentapetalae</taxon>
        <taxon>rosids</taxon>
        <taxon>fabids</taxon>
        <taxon>Rosales</taxon>
        <taxon>Rosaceae</taxon>
        <taxon>Rosoideae</taxon>
        <taxon>Rosoideae incertae sedis</taxon>
        <taxon>Rosa</taxon>
    </lineage>
</organism>
<reference evidence="1 2" key="1">
    <citation type="journal article" date="2018" name="Nat. Genet.">
        <title>The Rosa genome provides new insights in the design of modern roses.</title>
        <authorList>
            <person name="Bendahmane M."/>
        </authorList>
    </citation>
    <scope>NUCLEOTIDE SEQUENCE [LARGE SCALE GENOMIC DNA]</scope>
    <source>
        <strain evidence="2">cv. Old Blush</strain>
    </source>
</reference>
<gene>
    <name evidence="1" type="ORF">RchiOBHm_Chr3g0455791</name>
</gene>
<protein>
    <recommendedName>
        <fullName evidence="3">Transcription factor WD40-like family</fullName>
    </recommendedName>
</protein>
<evidence type="ECO:0000313" key="1">
    <source>
        <dbReference type="EMBL" id="PRQ42270.1"/>
    </source>
</evidence>
<dbReference type="AlphaFoldDB" id="A0A2P6R768"/>